<organism evidence="2 3">
    <name type="scientific">Sphingobacterium corticibacterium</name>
    <dbReference type="NCBI Taxonomy" id="2484746"/>
    <lineage>
        <taxon>Bacteria</taxon>
        <taxon>Pseudomonadati</taxon>
        <taxon>Bacteroidota</taxon>
        <taxon>Sphingobacteriia</taxon>
        <taxon>Sphingobacteriales</taxon>
        <taxon>Sphingobacteriaceae</taxon>
        <taxon>Sphingobacterium</taxon>
    </lineage>
</organism>
<dbReference type="GO" id="GO:0006013">
    <property type="term" value="P:mannose metabolic process"/>
    <property type="evidence" value="ECO:0007669"/>
    <property type="project" value="InterPro"/>
</dbReference>
<dbReference type="InterPro" id="IPR027291">
    <property type="entry name" value="Glyco_hydro_38_N_sf"/>
</dbReference>
<dbReference type="OrthoDB" id="1049785at2"/>
<dbReference type="InterPro" id="IPR011013">
    <property type="entry name" value="Gal_mutarotase_sf_dom"/>
</dbReference>
<sequence>MIRFFLFIILQIGLQWTLLSAQETSIWQELSASHIQVSASSEFEHFAAENLLTDKSFVQGRLVKNAQGRDMWLSKVAEHNVQGNQQVPKGKGWILFEFDKPYILEQMGIWNYNQNDHTKRGLNKVYIHYTQDDKHWKPLRNGEKDHFCFPESGGSFEQDMDLSIALRGLEIKGLWITIDADSGNHYHVPHNAGILQDAERRAQNINYYGLGKVRFYTRKKLPIGQLPKLDGLQFIAAQGYRKTLDGPAREFRLTFDQPLYTGGKLRLQCRGQQKILHIPTSERGLYEFRGTLTAGLMENEEQLQLAFESLQGKIEKQLNIPGARKWEIHFLAHSHQDIGYTHRQAEVLRRQWDNLELALDLIDRTEHYPPHAQFKWNTEATWYLHAYLQQYEDTPKAARLKQAIRNGRIGVDASLGSMLSGISRQEELMHYFDDAQTLEKELGMEFQSVLFSDVPGAVWGMTSALAQNKIKYFSSAPNYTPSYPGGGSRLAHFHRIWGNKPFYWTSASGKDKVLYWATGTGYSLFHSWIYDRLSVCGLDPIWEILQNMENEAYPYSISYMRYTIHGDNGPPDREMADVIKKWNETYAYPKFSISTTEEAFEALEGRYGNVLPSYAGDLSPVWEDGAASSARELGINRRTAEKLNQLEVQWTILSPTDFPTERFKVGWKYVNLFSEHTWGASNSFHDKNSAFTKDLWEEKKGYALAADSISRTLEAELMDKIRQEEGDYIQVLNSNSWVRTDLVSFVSYRDLHSLSIQDEQGNIFPLQQQQNGNWCFLAKDIPPLASRVYRLVNHKRNYPLTLQTQDDEMASDRVKIGLDEQGVITLLTFDKDPHNYAGAEGLNGFVHSKRGLEELSDEVTNTMVRIIENGPVFAVIRIESDAPGCEKLYKELTLIRGIDRLDIANIIDKSETDGFENLRFHFDFNVTNPEINLDQAWCSIFPERQQLRGVNKNYYAVQNQLSVMNSDRAIVLTTTEAPFIELGNMSAEGWRTQSRSRTDWQLSASLGSSHIYSWVMNNSWTTNYKASQPGITSFHYSISPSSPDNLAAHKRKGTEAVQKLTTICTSNKMPIATPFEIVGTKQVALSTMKMIDGNLFLRLFNQDDATSRFQIDWKNFKHYHKYNCDNKGQIISKLDEEDLWLKPYAVQNILVTLNNVTK</sequence>
<evidence type="ECO:0000313" key="3">
    <source>
        <dbReference type="Proteomes" id="UP000292855"/>
    </source>
</evidence>
<gene>
    <name evidence="2" type="ORF">EWE74_16045</name>
</gene>
<keyword evidence="3" id="KW-1185">Reference proteome</keyword>
<keyword evidence="2" id="KW-0378">Hydrolase</keyword>
<protein>
    <submittedName>
        <fullName evidence="2">Glycosyl hydrolase family 38</fullName>
    </submittedName>
</protein>
<dbReference type="GO" id="GO:0030246">
    <property type="term" value="F:carbohydrate binding"/>
    <property type="evidence" value="ECO:0007669"/>
    <property type="project" value="InterPro"/>
</dbReference>
<dbReference type="CDD" id="cd10791">
    <property type="entry name" value="GH38N_AMII_like_1"/>
    <property type="match status" value="1"/>
</dbReference>
<dbReference type="AlphaFoldDB" id="A0A4Q6XI25"/>
<evidence type="ECO:0000259" key="1">
    <source>
        <dbReference type="Pfam" id="PF01074"/>
    </source>
</evidence>
<dbReference type="Gene3D" id="2.70.98.30">
    <property type="entry name" value="Golgi alpha-mannosidase II, domain 4"/>
    <property type="match status" value="1"/>
</dbReference>
<dbReference type="SUPFAM" id="SSF74650">
    <property type="entry name" value="Galactose mutarotase-like"/>
    <property type="match status" value="1"/>
</dbReference>
<comment type="caution">
    <text evidence="2">The sequence shown here is derived from an EMBL/GenBank/DDBJ whole genome shotgun (WGS) entry which is preliminary data.</text>
</comment>
<dbReference type="EMBL" id="SGIT01000003">
    <property type="protein sequence ID" value="RZF58835.1"/>
    <property type="molecule type" value="Genomic_DNA"/>
</dbReference>
<dbReference type="Gene3D" id="3.20.110.10">
    <property type="entry name" value="Glycoside hydrolase 38, N terminal domain"/>
    <property type="match status" value="1"/>
</dbReference>
<name>A0A4Q6XI25_9SPHI</name>
<dbReference type="Pfam" id="PF01074">
    <property type="entry name" value="Glyco_hydro_38N"/>
    <property type="match status" value="1"/>
</dbReference>
<dbReference type="Gene3D" id="2.60.120.260">
    <property type="entry name" value="Galactose-binding domain-like"/>
    <property type="match status" value="1"/>
</dbReference>
<reference evidence="2 3" key="1">
    <citation type="submission" date="2019-02" db="EMBL/GenBank/DDBJ databases">
        <authorList>
            <person name="Li Y."/>
        </authorList>
    </citation>
    <scope>NUCLEOTIDE SEQUENCE [LARGE SCALE GENOMIC DNA]</scope>
    <source>
        <strain evidence="2 3">30C10-4-7</strain>
    </source>
</reference>
<proteinExistence type="predicted"/>
<feature type="domain" description="Glycoside hydrolase family 38 N-terminal" evidence="1">
    <location>
        <begin position="328"/>
        <end position="612"/>
    </location>
</feature>
<dbReference type="Proteomes" id="UP000292855">
    <property type="component" value="Unassembled WGS sequence"/>
</dbReference>
<dbReference type="GO" id="GO:0004559">
    <property type="term" value="F:alpha-mannosidase activity"/>
    <property type="evidence" value="ECO:0007669"/>
    <property type="project" value="InterPro"/>
</dbReference>
<dbReference type="SUPFAM" id="SSF88713">
    <property type="entry name" value="Glycoside hydrolase/deacetylase"/>
    <property type="match status" value="1"/>
</dbReference>
<dbReference type="InterPro" id="IPR011330">
    <property type="entry name" value="Glyco_hydro/deAcase_b/a-brl"/>
</dbReference>
<dbReference type="InterPro" id="IPR000602">
    <property type="entry name" value="Glyco_hydro_38_N"/>
</dbReference>
<dbReference type="RefSeq" id="WP_130142620.1">
    <property type="nucleotide sequence ID" value="NZ_SGIT01000003.1"/>
</dbReference>
<evidence type="ECO:0000313" key="2">
    <source>
        <dbReference type="EMBL" id="RZF58835.1"/>
    </source>
</evidence>
<accession>A0A4Q6XI25</accession>